<dbReference type="EMBL" id="MEUF01000034">
    <property type="protein sequence ID" value="OGC35157.1"/>
    <property type="molecule type" value="Genomic_DNA"/>
</dbReference>
<name>A0A1F4TR90_UNCSA</name>
<reference evidence="1 2" key="1">
    <citation type="journal article" date="2016" name="Nat. Commun.">
        <title>Thousands of microbial genomes shed light on interconnected biogeochemical processes in an aquifer system.</title>
        <authorList>
            <person name="Anantharaman K."/>
            <person name="Brown C.T."/>
            <person name="Hug L.A."/>
            <person name="Sharon I."/>
            <person name="Castelle C.J."/>
            <person name="Probst A.J."/>
            <person name="Thomas B.C."/>
            <person name="Singh A."/>
            <person name="Wilkins M.J."/>
            <person name="Karaoz U."/>
            <person name="Brodie E.L."/>
            <person name="Williams K.H."/>
            <person name="Hubbard S.S."/>
            <person name="Banfield J.F."/>
        </authorList>
    </citation>
    <scope>NUCLEOTIDE SEQUENCE [LARGE SCALE GENOMIC DNA]</scope>
</reference>
<evidence type="ECO:0000313" key="1">
    <source>
        <dbReference type="EMBL" id="OGC35157.1"/>
    </source>
</evidence>
<comment type="caution">
    <text evidence="1">The sequence shown here is derived from an EMBL/GenBank/DDBJ whole genome shotgun (WGS) entry which is preliminary data.</text>
</comment>
<dbReference type="Proteomes" id="UP000178951">
    <property type="component" value="Unassembled WGS sequence"/>
</dbReference>
<dbReference type="AlphaFoldDB" id="A0A1F4TR90"/>
<organism evidence="1 2">
    <name type="scientific">candidate division WOR-1 bacterium RIFOXYB2_FULL_48_7</name>
    <dbReference type="NCBI Taxonomy" id="1802583"/>
    <lineage>
        <taxon>Bacteria</taxon>
        <taxon>Bacillati</taxon>
        <taxon>Saganbacteria</taxon>
    </lineage>
</organism>
<evidence type="ECO:0000313" key="2">
    <source>
        <dbReference type="Proteomes" id="UP000178951"/>
    </source>
</evidence>
<sequence length="197" mass="21479">MNKVRNAAIGATPKIQAYGPASQGAQVVRLKHMAPFGAFKNVLAQGFYHAIGKLAFLVDGNTNYPTYGANDKIDIIFNIPSDLVEPEKTLGKRLTGYYALAMATFVPADEATSVVGREWVERMSRTSPKGLIGRIPPEHIDLIATIDQNERRTTLLGEGRLDKDTFIAMCEEIRGSRLATPEIMSAATAALTRNQSI</sequence>
<gene>
    <name evidence="1" type="ORF">A2311_02630</name>
</gene>
<proteinExistence type="predicted"/>
<protein>
    <submittedName>
        <fullName evidence="1">Uncharacterized protein</fullName>
    </submittedName>
</protein>
<accession>A0A1F4TR90</accession>